<evidence type="ECO:0000256" key="1">
    <source>
        <dbReference type="SAM" id="Phobius"/>
    </source>
</evidence>
<feature type="transmembrane region" description="Helical" evidence="1">
    <location>
        <begin position="122"/>
        <end position="144"/>
    </location>
</feature>
<dbReference type="OrthoDB" id="9877426at2"/>
<dbReference type="AlphaFoldDB" id="A0A4U0PXJ5"/>
<keyword evidence="1" id="KW-0472">Membrane</keyword>
<reference evidence="2 3" key="1">
    <citation type="submission" date="2019-04" db="EMBL/GenBank/DDBJ databases">
        <title>Chitiniphilus eburnea sp. nov., a novel chitinolytic bacterium isolated from aquaculture sludge.</title>
        <authorList>
            <person name="Sheng M."/>
        </authorList>
    </citation>
    <scope>NUCLEOTIDE SEQUENCE [LARGE SCALE GENOMIC DNA]</scope>
    <source>
        <strain evidence="2 3">HX-2-15</strain>
    </source>
</reference>
<name>A0A4U0PXJ5_9NEIS</name>
<keyword evidence="1" id="KW-0812">Transmembrane</keyword>
<dbReference type="EMBL" id="SUMF01000010">
    <property type="protein sequence ID" value="TJZ73306.1"/>
    <property type="molecule type" value="Genomic_DNA"/>
</dbReference>
<feature type="transmembrane region" description="Helical" evidence="1">
    <location>
        <begin position="78"/>
        <end position="102"/>
    </location>
</feature>
<keyword evidence="1" id="KW-1133">Transmembrane helix</keyword>
<sequence length="172" mass="19074">MNSTLIVVLLTPALSALLNKALCRFFPARDTATGAFFWDDRALRRNKAIDQIAEITLIACLLAGTVLIVVSDIQSGGLFWLGYLVPLGGALLIADVMTRLLARLVNGRRGHAQYRAYGDVQSGYSIRVFVPLKWLLLGLAAVGFHQNRELFLIGAQHIFDYFTVLLERIRSL</sequence>
<accession>A0A4U0PXJ5</accession>
<dbReference type="RefSeq" id="WP_136773422.1">
    <property type="nucleotide sequence ID" value="NZ_CP156074.1"/>
</dbReference>
<evidence type="ECO:0000313" key="3">
    <source>
        <dbReference type="Proteomes" id="UP000310016"/>
    </source>
</evidence>
<protein>
    <submittedName>
        <fullName evidence="2">Uncharacterized protein</fullName>
    </submittedName>
</protein>
<proteinExistence type="predicted"/>
<comment type="caution">
    <text evidence="2">The sequence shown here is derived from an EMBL/GenBank/DDBJ whole genome shotgun (WGS) entry which is preliminary data.</text>
</comment>
<gene>
    <name evidence="2" type="ORF">FAZ21_10610</name>
</gene>
<evidence type="ECO:0000313" key="2">
    <source>
        <dbReference type="EMBL" id="TJZ73306.1"/>
    </source>
</evidence>
<dbReference type="Proteomes" id="UP000310016">
    <property type="component" value="Unassembled WGS sequence"/>
</dbReference>
<keyword evidence="3" id="KW-1185">Reference proteome</keyword>
<organism evidence="2 3">
    <name type="scientific">Chitiniphilus eburneus</name>
    <dbReference type="NCBI Taxonomy" id="2571148"/>
    <lineage>
        <taxon>Bacteria</taxon>
        <taxon>Pseudomonadati</taxon>
        <taxon>Pseudomonadota</taxon>
        <taxon>Betaproteobacteria</taxon>
        <taxon>Neisseriales</taxon>
        <taxon>Chitinibacteraceae</taxon>
        <taxon>Chitiniphilus</taxon>
    </lineage>
</organism>
<feature type="transmembrane region" description="Helical" evidence="1">
    <location>
        <begin position="52"/>
        <end position="71"/>
    </location>
</feature>